<gene>
    <name evidence="2" type="ORF">MCHLO_12282</name>
</gene>
<accession>A0ABQ0LWU0</accession>
<proteinExistence type="predicted"/>
<reference evidence="2" key="1">
    <citation type="submission" date="2014-09" db="EMBL/GenBank/DDBJ databases">
        <title>Genome sequence of the luminous mushroom Mycena chlorophos for searching fungal bioluminescence genes.</title>
        <authorList>
            <person name="Tanaka Y."/>
            <person name="Kasuga D."/>
            <person name="Oba Y."/>
            <person name="Hase S."/>
            <person name="Sato K."/>
            <person name="Oba Y."/>
            <person name="Sakakibara Y."/>
        </authorList>
    </citation>
    <scope>NUCLEOTIDE SEQUENCE</scope>
</reference>
<protein>
    <submittedName>
        <fullName evidence="2">Uncharacterized protein</fullName>
    </submittedName>
</protein>
<dbReference type="Proteomes" id="UP000815677">
    <property type="component" value="Unassembled WGS sequence"/>
</dbReference>
<keyword evidence="3" id="KW-1185">Reference proteome</keyword>
<evidence type="ECO:0000313" key="2">
    <source>
        <dbReference type="EMBL" id="GAT55523.1"/>
    </source>
</evidence>
<organism evidence="2 3">
    <name type="scientific">Mycena chlorophos</name>
    <name type="common">Agaric fungus</name>
    <name type="synonym">Agaricus chlorophos</name>
    <dbReference type="NCBI Taxonomy" id="658473"/>
    <lineage>
        <taxon>Eukaryota</taxon>
        <taxon>Fungi</taxon>
        <taxon>Dikarya</taxon>
        <taxon>Basidiomycota</taxon>
        <taxon>Agaricomycotina</taxon>
        <taxon>Agaricomycetes</taxon>
        <taxon>Agaricomycetidae</taxon>
        <taxon>Agaricales</taxon>
        <taxon>Marasmiineae</taxon>
        <taxon>Mycenaceae</taxon>
        <taxon>Mycena</taxon>
    </lineage>
</organism>
<evidence type="ECO:0000256" key="1">
    <source>
        <dbReference type="SAM" id="MobiDB-lite"/>
    </source>
</evidence>
<name>A0ABQ0LWU0_MYCCL</name>
<sequence>MRRNTIPLQDDCCRAEDDAQLDHRRANVPAVRANCDKPEGVQFVLGPVLWARFHRVPLHLCPGELDGRQQARHHRPGAAYEAYTREDNAKKRTSSLMPADLAPRQTWD</sequence>
<feature type="region of interest" description="Disordered" evidence="1">
    <location>
        <begin position="67"/>
        <end position="108"/>
    </location>
</feature>
<dbReference type="EMBL" id="DF849032">
    <property type="protein sequence ID" value="GAT55523.1"/>
    <property type="molecule type" value="Genomic_DNA"/>
</dbReference>
<evidence type="ECO:0000313" key="3">
    <source>
        <dbReference type="Proteomes" id="UP000815677"/>
    </source>
</evidence>